<evidence type="ECO:0000313" key="3">
    <source>
        <dbReference type="Proteomes" id="UP000807342"/>
    </source>
</evidence>
<proteinExistence type="predicted"/>
<keyword evidence="3" id="KW-1185">Reference proteome</keyword>
<dbReference type="EMBL" id="MU151448">
    <property type="protein sequence ID" value="KAF9443662.1"/>
    <property type="molecule type" value="Genomic_DNA"/>
</dbReference>
<dbReference type="OrthoDB" id="3269378at2759"/>
<reference evidence="2" key="1">
    <citation type="submission" date="2020-11" db="EMBL/GenBank/DDBJ databases">
        <authorList>
            <consortium name="DOE Joint Genome Institute"/>
            <person name="Ahrendt S."/>
            <person name="Riley R."/>
            <person name="Andreopoulos W."/>
            <person name="Labutti K."/>
            <person name="Pangilinan J."/>
            <person name="Ruiz-Duenas F.J."/>
            <person name="Barrasa J.M."/>
            <person name="Sanchez-Garcia M."/>
            <person name="Camarero S."/>
            <person name="Miyauchi S."/>
            <person name="Serrano A."/>
            <person name="Linde D."/>
            <person name="Babiker R."/>
            <person name="Drula E."/>
            <person name="Ayuso-Fernandez I."/>
            <person name="Pacheco R."/>
            <person name="Padilla G."/>
            <person name="Ferreira P."/>
            <person name="Barriuso J."/>
            <person name="Kellner H."/>
            <person name="Castanera R."/>
            <person name="Alfaro M."/>
            <person name="Ramirez L."/>
            <person name="Pisabarro A.G."/>
            <person name="Kuo A."/>
            <person name="Tritt A."/>
            <person name="Lipzen A."/>
            <person name="He G."/>
            <person name="Yan M."/>
            <person name="Ng V."/>
            <person name="Cullen D."/>
            <person name="Martin F."/>
            <person name="Rosso M.-N."/>
            <person name="Henrissat B."/>
            <person name="Hibbett D."/>
            <person name="Martinez A.T."/>
            <person name="Grigoriev I.V."/>
        </authorList>
    </citation>
    <scope>NUCLEOTIDE SEQUENCE</scope>
    <source>
        <strain evidence="2">MF-IS2</strain>
    </source>
</reference>
<feature type="non-terminal residue" evidence="2">
    <location>
        <position position="191"/>
    </location>
</feature>
<dbReference type="Proteomes" id="UP000807342">
    <property type="component" value="Unassembled WGS sequence"/>
</dbReference>
<dbReference type="AlphaFoldDB" id="A0A9P6BY02"/>
<evidence type="ECO:0000256" key="1">
    <source>
        <dbReference type="SAM" id="MobiDB-lite"/>
    </source>
</evidence>
<sequence length="191" mass="21935">MDTDKKPKELRYIPEDDPDLPSKEEIQRANNEIFARRRHLNIETLIARTAEQFPSQMIKCDISALYTLVDSYDEEKLEALAETCIENGDITPVLRLVDLRRPKVFPRSRRTENIIAIESAWTARFIGNYHNLLKANLTEMNKVRVTQFLGHHLNHVSIIQSSGSGKSRLIDEVSKSILTLPINIRDPKETA</sequence>
<evidence type="ECO:0000313" key="2">
    <source>
        <dbReference type="EMBL" id="KAF9443662.1"/>
    </source>
</evidence>
<protein>
    <submittedName>
        <fullName evidence="2">Uncharacterized protein</fullName>
    </submittedName>
</protein>
<organism evidence="2 3">
    <name type="scientific">Macrolepiota fuliginosa MF-IS2</name>
    <dbReference type="NCBI Taxonomy" id="1400762"/>
    <lineage>
        <taxon>Eukaryota</taxon>
        <taxon>Fungi</taxon>
        <taxon>Dikarya</taxon>
        <taxon>Basidiomycota</taxon>
        <taxon>Agaricomycotina</taxon>
        <taxon>Agaricomycetes</taxon>
        <taxon>Agaricomycetidae</taxon>
        <taxon>Agaricales</taxon>
        <taxon>Agaricineae</taxon>
        <taxon>Agaricaceae</taxon>
        <taxon>Macrolepiota</taxon>
    </lineage>
</organism>
<name>A0A9P6BY02_9AGAR</name>
<feature type="region of interest" description="Disordered" evidence="1">
    <location>
        <begin position="1"/>
        <end position="22"/>
    </location>
</feature>
<gene>
    <name evidence="2" type="ORF">P691DRAFT_787656</name>
</gene>
<comment type="caution">
    <text evidence="2">The sequence shown here is derived from an EMBL/GenBank/DDBJ whole genome shotgun (WGS) entry which is preliminary data.</text>
</comment>
<accession>A0A9P6BY02</accession>